<accession>A0AAP2CNN3</accession>
<evidence type="ECO:0000313" key="2">
    <source>
        <dbReference type="EMBL" id="MBT0957218.1"/>
    </source>
</evidence>
<sequence length="248" mass="25378">MAPRLKGRRALVTGAAGGLGRAMAARLAEDGASLMLADRDRAGLAQLCESLGAVPILADSTDPAAIQAETSKALQAHGPVDILVNNAGLSGNSLPLEQITAEDAATMLAVHVQGAIHYAQAVLPALDHQSCGRIINISSHFAMVGYGAMSHYVAAKSAMLGLTKAWALELAARKICVNAVAPALLDTPMTRASLGHAEIDRRAATVPLGRLAGVDDIAHAVAWLASDEAAMMTGQTISPNGGWAVVGI</sequence>
<dbReference type="Gene3D" id="3.40.50.720">
    <property type="entry name" value="NAD(P)-binding Rossmann-like Domain"/>
    <property type="match status" value="1"/>
</dbReference>
<gene>
    <name evidence="2" type="ORF">IV417_07470</name>
</gene>
<reference evidence="2 3" key="1">
    <citation type="journal article" date="2021" name="Arch. Microbiol.">
        <title>Harenicola maris gen. nov., sp. nov. isolated from the Sea of Japan shallow sediments.</title>
        <authorList>
            <person name="Romanenko L.A."/>
            <person name="Kurilenko V.V."/>
            <person name="Chernysheva N.Y."/>
            <person name="Tekutyeva L.A."/>
            <person name="Velansky P.V."/>
            <person name="Svetashev V.I."/>
            <person name="Isaeva M.P."/>
        </authorList>
    </citation>
    <scope>NUCLEOTIDE SEQUENCE [LARGE SCALE GENOMIC DNA]</scope>
    <source>
        <strain evidence="2 3">KMM 3653</strain>
    </source>
</reference>
<dbReference type="InterPro" id="IPR020904">
    <property type="entry name" value="Sc_DH/Rdtase_CS"/>
</dbReference>
<dbReference type="SUPFAM" id="SSF51735">
    <property type="entry name" value="NAD(P)-binding Rossmann-fold domains"/>
    <property type="match status" value="1"/>
</dbReference>
<dbReference type="EMBL" id="JADQAZ010000001">
    <property type="protein sequence ID" value="MBT0957218.1"/>
    <property type="molecule type" value="Genomic_DNA"/>
</dbReference>
<name>A0AAP2CNN3_9RHOB</name>
<organism evidence="2 3">
    <name type="scientific">Harenicola maris</name>
    <dbReference type="NCBI Taxonomy" id="2841044"/>
    <lineage>
        <taxon>Bacteria</taxon>
        <taxon>Pseudomonadati</taxon>
        <taxon>Pseudomonadota</taxon>
        <taxon>Alphaproteobacteria</taxon>
        <taxon>Rhodobacterales</taxon>
        <taxon>Paracoccaceae</taxon>
        <taxon>Harenicola</taxon>
    </lineage>
</organism>
<comment type="caution">
    <text evidence="2">The sequence shown here is derived from an EMBL/GenBank/DDBJ whole genome shotgun (WGS) entry which is preliminary data.</text>
</comment>
<dbReference type="RefSeq" id="WP_327793394.1">
    <property type="nucleotide sequence ID" value="NZ_JADQAZ010000001.1"/>
</dbReference>
<dbReference type="PRINTS" id="PR00080">
    <property type="entry name" value="SDRFAMILY"/>
</dbReference>
<dbReference type="PROSITE" id="PS00061">
    <property type="entry name" value="ADH_SHORT"/>
    <property type="match status" value="1"/>
</dbReference>
<dbReference type="PRINTS" id="PR00081">
    <property type="entry name" value="GDHRDH"/>
</dbReference>
<dbReference type="CDD" id="cd05233">
    <property type="entry name" value="SDR_c"/>
    <property type="match status" value="1"/>
</dbReference>
<dbReference type="Proteomes" id="UP001315686">
    <property type="component" value="Unassembled WGS sequence"/>
</dbReference>
<dbReference type="InterPro" id="IPR002347">
    <property type="entry name" value="SDR_fam"/>
</dbReference>
<protein>
    <submittedName>
        <fullName evidence="2">SDR family oxidoreductase</fullName>
    </submittedName>
</protein>
<evidence type="ECO:0000313" key="3">
    <source>
        <dbReference type="Proteomes" id="UP001315686"/>
    </source>
</evidence>
<comment type="similarity">
    <text evidence="1">Belongs to the short-chain dehydrogenases/reductases (SDR) family.</text>
</comment>
<dbReference type="FunFam" id="3.40.50.720:FF:000084">
    <property type="entry name" value="Short-chain dehydrogenase reductase"/>
    <property type="match status" value="1"/>
</dbReference>
<keyword evidence="3" id="KW-1185">Reference proteome</keyword>
<evidence type="ECO:0000256" key="1">
    <source>
        <dbReference type="ARBA" id="ARBA00006484"/>
    </source>
</evidence>
<dbReference type="GO" id="GO:0016616">
    <property type="term" value="F:oxidoreductase activity, acting on the CH-OH group of donors, NAD or NADP as acceptor"/>
    <property type="evidence" value="ECO:0007669"/>
    <property type="project" value="TreeGrafter"/>
</dbReference>
<dbReference type="PANTHER" id="PTHR42760:SF40">
    <property type="entry name" value="3-OXOACYL-[ACYL-CARRIER-PROTEIN] REDUCTASE, CHLOROPLASTIC"/>
    <property type="match status" value="1"/>
</dbReference>
<dbReference type="InterPro" id="IPR036291">
    <property type="entry name" value="NAD(P)-bd_dom_sf"/>
</dbReference>
<dbReference type="AlphaFoldDB" id="A0AAP2CNN3"/>
<proteinExistence type="inferred from homology"/>
<dbReference type="Pfam" id="PF13561">
    <property type="entry name" value="adh_short_C2"/>
    <property type="match status" value="1"/>
</dbReference>
<dbReference type="GO" id="GO:0030497">
    <property type="term" value="P:fatty acid elongation"/>
    <property type="evidence" value="ECO:0007669"/>
    <property type="project" value="TreeGrafter"/>
</dbReference>
<dbReference type="PANTHER" id="PTHR42760">
    <property type="entry name" value="SHORT-CHAIN DEHYDROGENASES/REDUCTASES FAMILY MEMBER"/>
    <property type="match status" value="1"/>
</dbReference>